<sequence>MTRLYASAGAVVVTGVAAPQLLLLEQTRVTGERQTVAPKGRLELGEAPLAAAFREVTEESGLTGLHYAGYLGREQYQFTDRDSTPAAKTVDWFLLTTDDTTTAAHIGEGFTEARWLSPAEAAAAASHTGFVAFLDRAASITAWRSDGPLPFSTTLDHAVRDTASAAGPLLAPHPAAGLAVCGSAARGDFVDGWSDIDLIAYGLPHNDEVADTLTALVRDTAARLDTSISLHIAGPDGRRQPAAGPLYDTKLHTALRRIGTDVAVIAGAAPTIQPPALQHPDTLAAMTALQTFAADRTTQPVRDTPARRNRARRILSVTCSVARLFALTTDEQADLRLPALIDLLGQRYADAPIRQLLSGYDTFRRAGATDLDTAEHLAAHAADAIDDLIHRHTPAASR</sequence>
<dbReference type="InterPro" id="IPR020084">
    <property type="entry name" value="NUDIX_hydrolase_CS"/>
</dbReference>
<dbReference type="Pfam" id="PF00293">
    <property type="entry name" value="NUDIX"/>
    <property type="match status" value="1"/>
</dbReference>
<dbReference type="Gene3D" id="3.90.79.10">
    <property type="entry name" value="Nucleoside Triphosphate Pyrophosphohydrolase"/>
    <property type="match status" value="1"/>
</dbReference>
<dbReference type="EMBL" id="BAAAQD010000033">
    <property type="protein sequence ID" value="GAA1563343.1"/>
    <property type="molecule type" value="Genomic_DNA"/>
</dbReference>
<comment type="caution">
    <text evidence="3">The sequence shown here is derived from an EMBL/GenBank/DDBJ whole genome shotgun (WGS) entry which is preliminary data.</text>
</comment>
<proteinExistence type="predicted"/>
<evidence type="ECO:0000313" key="3">
    <source>
        <dbReference type="EMBL" id="GAA1563343.1"/>
    </source>
</evidence>
<accession>A0ABP4NNQ2</accession>
<gene>
    <name evidence="3" type="ORF">GCM10009827_101170</name>
</gene>
<dbReference type="PROSITE" id="PS00893">
    <property type="entry name" value="NUDIX_BOX"/>
    <property type="match status" value="1"/>
</dbReference>
<feature type="domain" description="Nudix hydrolase" evidence="2">
    <location>
        <begin position="3"/>
        <end position="138"/>
    </location>
</feature>
<reference evidence="4" key="1">
    <citation type="journal article" date="2019" name="Int. J. Syst. Evol. Microbiol.">
        <title>The Global Catalogue of Microorganisms (GCM) 10K type strain sequencing project: providing services to taxonomists for standard genome sequencing and annotation.</title>
        <authorList>
            <consortium name="The Broad Institute Genomics Platform"/>
            <consortium name="The Broad Institute Genome Sequencing Center for Infectious Disease"/>
            <person name="Wu L."/>
            <person name="Ma J."/>
        </authorList>
    </citation>
    <scope>NUCLEOTIDE SEQUENCE [LARGE SCALE GENOMIC DNA]</scope>
    <source>
        <strain evidence="4">JCM 15933</strain>
    </source>
</reference>
<dbReference type="InterPro" id="IPR000086">
    <property type="entry name" value="NUDIX_hydrolase_dom"/>
</dbReference>
<evidence type="ECO:0000256" key="1">
    <source>
        <dbReference type="ARBA" id="ARBA00022801"/>
    </source>
</evidence>
<dbReference type="Proteomes" id="UP001501470">
    <property type="component" value="Unassembled WGS sequence"/>
</dbReference>
<organism evidence="3 4">
    <name type="scientific">Dactylosporangium maewongense</name>
    <dbReference type="NCBI Taxonomy" id="634393"/>
    <lineage>
        <taxon>Bacteria</taxon>
        <taxon>Bacillati</taxon>
        <taxon>Actinomycetota</taxon>
        <taxon>Actinomycetes</taxon>
        <taxon>Micromonosporales</taxon>
        <taxon>Micromonosporaceae</taxon>
        <taxon>Dactylosporangium</taxon>
    </lineage>
</organism>
<dbReference type="RefSeq" id="WP_344512504.1">
    <property type="nucleotide sequence ID" value="NZ_BAAAQD010000033.1"/>
</dbReference>
<name>A0ABP4NNQ2_9ACTN</name>
<dbReference type="PROSITE" id="PS51462">
    <property type="entry name" value="NUDIX"/>
    <property type="match status" value="1"/>
</dbReference>
<protein>
    <recommendedName>
        <fullName evidence="2">Nudix hydrolase domain-containing protein</fullName>
    </recommendedName>
</protein>
<dbReference type="PANTHER" id="PTHR21340:SF0">
    <property type="entry name" value="BIS(5'-NUCLEOSYL)-TETRAPHOSPHATASE [ASYMMETRICAL]"/>
    <property type="match status" value="1"/>
</dbReference>
<evidence type="ECO:0000259" key="2">
    <source>
        <dbReference type="PROSITE" id="PS51462"/>
    </source>
</evidence>
<dbReference type="InterPro" id="IPR051325">
    <property type="entry name" value="Nudix_hydrolase_domain"/>
</dbReference>
<dbReference type="SUPFAM" id="SSF55811">
    <property type="entry name" value="Nudix"/>
    <property type="match status" value="1"/>
</dbReference>
<keyword evidence="1" id="KW-0378">Hydrolase</keyword>
<evidence type="ECO:0000313" key="4">
    <source>
        <dbReference type="Proteomes" id="UP001501470"/>
    </source>
</evidence>
<keyword evidence="4" id="KW-1185">Reference proteome</keyword>
<dbReference type="PANTHER" id="PTHR21340">
    <property type="entry name" value="DIADENOSINE 5,5-P1,P4-TETRAPHOSPHATE PYROPHOSPHOHYDROLASE MUTT"/>
    <property type="match status" value="1"/>
</dbReference>
<dbReference type="InterPro" id="IPR015797">
    <property type="entry name" value="NUDIX_hydrolase-like_dom_sf"/>
</dbReference>